<evidence type="ECO:0000259" key="8">
    <source>
        <dbReference type="PROSITE" id="PS50113"/>
    </source>
</evidence>
<dbReference type="Proteomes" id="UP001518990">
    <property type="component" value="Unassembled WGS sequence"/>
</dbReference>
<dbReference type="InterPro" id="IPR003594">
    <property type="entry name" value="HATPase_dom"/>
</dbReference>
<dbReference type="SMART" id="SM00388">
    <property type="entry name" value="HisKA"/>
    <property type="match status" value="1"/>
</dbReference>
<evidence type="ECO:0000256" key="2">
    <source>
        <dbReference type="ARBA" id="ARBA00012438"/>
    </source>
</evidence>
<dbReference type="SUPFAM" id="SSF47384">
    <property type="entry name" value="Homodimeric domain of signal transducing histidine kinase"/>
    <property type="match status" value="1"/>
</dbReference>
<accession>A0ABS3K9Q5</accession>
<dbReference type="EMBL" id="JACTNF010000004">
    <property type="protein sequence ID" value="MBO1074199.1"/>
    <property type="molecule type" value="Genomic_DNA"/>
</dbReference>
<evidence type="ECO:0000259" key="5">
    <source>
        <dbReference type="PROSITE" id="PS50109"/>
    </source>
</evidence>
<dbReference type="Pfam" id="PF00512">
    <property type="entry name" value="HisKA"/>
    <property type="match status" value="1"/>
</dbReference>
<comment type="caution">
    <text evidence="9">The sequence shown here is derived from an EMBL/GenBank/DDBJ whole genome shotgun (WGS) entry which is preliminary data.</text>
</comment>
<dbReference type="PANTHER" id="PTHR43065:SF42">
    <property type="entry name" value="TWO-COMPONENT SENSOR PPRA"/>
    <property type="match status" value="1"/>
</dbReference>
<evidence type="ECO:0000256" key="3">
    <source>
        <dbReference type="ARBA" id="ARBA00022553"/>
    </source>
</evidence>
<feature type="modified residue" description="4-aspartylphosphate" evidence="4">
    <location>
        <position position="66"/>
    </location>
</feature>
<dbReference type="SUPFAM" id="SSF55874">
    <property type="entry name" value="ATPase domain of HSP90 chaperone/DNA topoisomerase II/histidine kinase"/>
    <property type="match status" value="1"/>
</dbReference>
<dbReference type="PRINTS" id="PR00344">
    <property type="entry name" value="BCTRLSENSOR"/>
</dbReference>
<evidence type="ECO:0000256" key="4">
    <source>
        <dbReference type="PROSITE-ProRule" id="PRU00169"/>
    </source>
</evidence>
<feature type="domain" description="Histidine kinase" evidence="5">
    <location>
        <begin position="280"/>
        <end position="500"/>
    </location>
</feature>
<dbReference type="PROSITE" id="PS50109">
    <property type="entry name" value="HIS_KIN"/>
    <property type="match status" value="1"/>
</dbReference>
<gene>
    <name evidence="9" type="ORF">IAI60_06230</name>
</gene>
<feature type="modified residue" description="4-aspartylphosphate" evidence="4">
    <location>
        <position position="570"/>
    </location>
</feature>
<dbReference type="Pfam" id="PF08448">
    <property type="entry name" value="PAS_4"/>
    <property type="match status" value="1"/>
</dbReference>
<dbReference type="InterPro" id="IPR011006">
    <property type="entry name" value="CheY-like_superfamily"/>
</dbReference>
<dbReference type="SUPFAM" id="SSF52172">
    <property type="entry name" value="CheY-like"/>
    <property type="match status" value="2"/>
</dbReference>
<dbReference type="InterPro" id="IPR000014">
    <property type="entry name" value="PAS"/>
</dbReference>
<evidence type="ECO:0000259" key="6">
    <source>
        <dbReference type="PROSITE" id="PS50110"/>
    </source>
</evidence>
<protein>
    <recommendedName>
        <fullName evidence="2">histidine kinase</fullName>
        <ecNumber evidence="2">2.7.13.3</ecNumber>
    </recommendedName>
</protein>
<dbReference type="InterPro" id="IPR036890">
    <property type="entry name" value="HATPase_C_sf"/>
</dbReference>
<dbReference type="EC" id="2.7.13.3" evidence="2"/>
<dbReference type="InterPro" id="IPR000700">
    <property type="entry name" value="PAS-assoc_C"/>
</dbReference>
<dbReference type="SMART" id="SM00448">
    <property type="entry name" value="REC"/>
    <property type="match status" value="2"/>
</dbReference>
<dbReference type="NCBIfam" id="TIGR00229">
    <property type="entry name" value="sensory_box"/>
    <property type="match status" value="1"/>
</dbReference>
<dbReference type="PROSITE" id="PS50112">
    <property type="entry name" value="PAS"/>
    <property type="match status" value="1"/>
</dbReference>
<feature type="domain" description="PAS" evidence="7">
    <location>
        <begin position="143"/>
        <end position="213"/>
    </location>
</feature>
<dbReference type="SUPFAM" id="SSF55785">
    <property type="entry name" value="PYP-like sensor domain (PAS domain)"/>
    <property type="match status" value="1"/>
</dbReference>
<name>A0ABS3K9Q5_9PROT</name>
<dbReference type="PANTHER" id="PTHR43065">
    <property type="entry name" value="SENSOR HISTIDINE KINASE"/>
    <property type="match status" value="1"/>
</dbReference>
<dbReference type="InterPro" id="IPR004358">
    <property type="entry name" value="Sig_transdc_His_kin-like_C"/>
</dbReference>
<dbReference type="PROSITE" id="PS50110">
    <property type="entry name" value="RESPONSE_REGULATORY"/>
    <property type="match status" value="2"/>
</dbReference>
<dbReference type="InterPro" id="IPR003661">
    <property type="entry name" value="HisK_dim/P_dom"/>
</dbReference>
<keyword evidence="10" id="KW-1185">Reference proteome</keyword>
<dbReference type="Gene3D" id="3.40.50.2300">
    <property type="match status" value="2"/>
</dbReference>
<reference evidence="9 10" key="1">
    <citation type="submission" date="2020-09" db="EMBL/GenBank/DDBJ databases">
        <title>Roseomonas.</title>
        <authorList>
            <person name="Zhu W."/>
        </authorList>
    </citation>
    <scope>NUCLEOTIDE SEQUENCE [LARGE SCALE GENOMIC DNA]</scope>
    <source>
        <strain evidence="9 10">1311</strain>
    </source>
</reference>
<sequence>MLKIMTPPTGSEERRGTLLVVDDEPEILTALQDLFEEDFHVHAAHSGAEGLEILRRTPEVEVIISDQRMPGMTGDVFLARAREMSQAEALLLTGYAELDAVISAVNRGRIAFYAPKPWDPGSLRSMVLSALERRRLTRALETERALLRGLLDASADPLSFKDTEGRFIRLNAAKAQSLGGRVEDLLGRRETDLLPSEQAAALAGAEREVMRSGRGTDRVGQLSGDGGTRWMRVQRLPILDRDGRPTHLATIEHDLTEQRMLEERLRQAEKMQALGTMAGGVAHDFNNLLTAILGSLDLVLQSGTNQGRQEMLLKTAITAAERGSALTRRLLSFSRKRELQLRPTDVNRLVQEMDGLLSRSLGEQVEVVRLLAPDLWPALVDQEQFALGLLNLCINSRDAMPEGGVVTLSTRNASVGEDEVPDLHAGDYAVLAVADTGQGMSPDIMVKAFEPFFTTKEVGKGTGLGLSMVYGLARQSGGTVTLASQPGHGTVVEVYLPRSEWPAASRQQQEGQAPACQSCRVLVVDDDASVRGITTTFLNELGHQTLEAADGASALALLEGDEAVDLLVTDFAMPGMSGDDLAARARVRRPGLPVLLLTGYADPANRSSPYPVLRKPFRQTELARQVAAVLRGA</sequence>
<evidence type="ECO:0000313" key="10">
    <source>
        <dbReference type="Proteomes" id="UP001518990"/>
    </source>
</evidence>
<feature type="domain" description="Response regulatory" evidence="6">
    <location>
        <begin position="520"/>
        <end position="630"/>
    </location>
</feature>
<dbReference type="InterPro" id="IPR035965">
    <property type="entry name" value="PAS-like_dom_sf"/>
</dbReference>
<organism evidence="9 10">
    <name type="scientific">Roseomonas marmotae</name>
    <dbReference type="NCBI Taxonomy" id="2768161"/>
    <lineage>
        <taxon>Bacteria</taxon>
        <taxon>Pseudomonadati</taxon>
        <taxon>Pseudomonadota</taxon>
        <taxon>Alphaproteobacteria</taxon>
        <taxon>Acetobacterales</taxon>
        <taxon>Roseomonadaceae</taxon>
        <taxon>Roseomonas</taxon>
    </lineage>
</organism>
<dbReference type="SMART" id="SM00387">
    <property type="entry name" value="HATPase_c"/>
    <property type="match status" value="1"/>
</dbReference>
<evidence type="ECO:0000313" key="9">
    <source>
        <dbReference type="EMBL" id="MBO1074199.1"/>
    </source>
</evidence>
<dbReference type="Pfam" id="PF02518">
    <property type="entry name" value="HATPase_c"/>
    <property type="match status" value="1"/>
</dbReference>
<feature type="domain" description="PAC" evidence="8">
    <location>
        <begin position="215"/>
        <end position="267"/>
    </location>
</feature>
<feature type="domain" description="Response regulatory" evidence="6">
    <location>
        <begin position="17"/>
        <end position="131"/>
    </location>
</feature>
<dbReference type="CDD" id="cd00130">
    <property type="entry name" value="PAS"/>
    <property type="match status" value="1"/>
</dbReference>
<keyword evidence="3 4" id="KW-0597">Phosphoprotein</keyword>
<dbReference type="Gene3D" id="3.30.450.20">
    <property type="entry name" value="PAS domain"/>
    <property type="match status" value="1"/>
</dbReference>
<dbReference type="InterPro" id="IPR001789">
    <property type="entry name" value="Sig_transdc_resp-reg_receiver"/>
</dbReference>
<dbReference type="InterPro" id="IPR013656">
    <property type="entry name" value="PAS_4"/>
</dbReference>
<dbReference type="SMART" id="SM00091">
    <property type="entry name" value="PAS"/>
    <property type="match status" value="1"/>
</dbReference>
<dbReference type="CDD" id="cd00082">
    <property type="entry name" value="HisKA"/>
    <property type="match status" value="1"/>
</dbReference>
<comment type="catalytic activity">
    <reaction evidence="1">
        <text>ATP + protein L-histidine = ADP + protein N-phospho-L-histidine.</text>
        <dbReference type="EC" id="2.7.13.3"/>
    </reaction>
</comment>
<evidence type="ECO:0000259" key="7">
    <source>
        <dbReference type="PROSITE" id="PS50112"/>
    </source>
</evidence>
<dbReference type="InterPro" id="IPR036097">
    <property type="entry name" value="HisK_dim/P_sf"/>
</dbReference>
<dbReference type="Gene3D" id="3.30.565.10">
    <property type="entry name" value="Histidine kinase-like ATPase, C-terminal domain"/>
    <property type="match status" value="1"/>
</dbReference>
<dbReference type="Pfam" id="PF00072">
    <property type="entry name" value="Response_reg"/>
    <property type="match status" value="2"/>
</dbReference>
<dbReference type="CDD" id="cd17569">
    <property type="entry name" value="REC_HupR-like"/>
    <property type="match status" value="1"/>
</dbReference>
<dbReference type="RefSeq" id="WP_237182286.1">
    <property type="nucleotide sequence ID" value="NZ_CP061091.1"/>
</dbReference>
<dbReference type="PROSITE" id="PS50113">
    <property type="entry name" value="PAC"/>
    <property type="match status" value="1"/>
</dbReference>
<dbReference type="Gene3D" id="1.10.287.130">
    <property type="match status" value="1"/>
</dbReference>
<dbReference type="InterPro" id="IPR005467">
    <property type="entry name" value="His_kinase_dom"/>
</dbReference>
<proteinExistence type="predicted"/>
<evidence type="ECO:0000256" key="1">
    <source>
        <dbReference type="ARBA" id="ARBA00000085"/>
    </source>
</evidence>